<dbReference type="PANTHER" id="PTHR37820:SF1">
    <property type="entry name" value="CELL DIVISION PROTEIN FTSQ"/>
    <property type="match status" value="1"/>
</dbReference>
<feature type="domain" description="POTRA" evidence="9">
    <location>
        <begin position="30"/>
        <end position="98"/>
    </location>
</feature>
<sequence length="231" mass="27338">MKFIIKLGFIFFVSWILYLIPSRFLPMDLFRIKEIKIQGNSKNLSSELTELASSLYNNNIWEIDLKEIQNFLAKDVRIKKTDVEVVSLGKLLINIEERKLKYYAQIGNKVYLVDDEGVIFGFLREKDELDTYFIKVEKEEDIKDLLKICRMIDENILKNLVSQIYKRDKNCVEIVLTDGTVIKTDFEVEKEKYKIVENLYYELIKTKKIEYIDLRFNDFIVKSLGDKSNGK</sequence>
<dbReference type="InterPro" id="IPR034746">
    <property type="entry name" value="POTRA"/>
</dbReference>
<evidence type="ECO:0000256" key="1">
    <source>
        <dbReference type="ARBA" id="ARBA00004370"/>
    </source>
</evidence>
<evidence type="ECO:0000256" key="3">
    <source>
        <dbReference type="ARBA" id="ARBA00022618"/>
    </source>
</evidence>
<evidence type="ECO:0000256" key="4">
    <source>
        <dbReference type="ARBA" id="ARBA00022692"/>
    </source>
</evidence>
<keyword evidence="11" id="KW-1185">Reference proteome</keyword>
<proteinExistence type="predicted"/>
<keyword evidence="7" id="KW-0131">Cell cycle</keyword>
<dbReference type="InterPro" id="IPR050487">
    <property type="entry name" value="FtsQ_DivIB"/>
</dbReference>
<dbReference type="RefSeq" id="WP_101474470.1">
    <property type="nucleotide sequence ID" value="NZ_CP060637.1"/>
</dbReference>
<evidence type="ECO:0000256" key="2">
    <source>
        <dbReference type="ARBA" id="ARBA00022475"/>
    </source>
</evidence>
<dbReference type="KEGG" id="fho:H9Q81_08180"/>
<dbReference type="PROSITE" id="PS51779">
    <property type="entry name" value="POTRA"/>
    <property type="match status" value="1"/>
</dbReference>
<accession>A0A7G9GVT5</accession>
<dbReference type="AlphaFoldDB" id="A0A7G9GVT5"/>
<dbReference type="InterPro" id="IPR013685">
    <property type="entry name" value="POTRA_FtsQ_type"/>
</dbReference>
<gene>
    <name evidence="10" type="ORF">H9Q81_08180</name>
</gene>
<evidence type="ECO:0000259" key="9">
    <source>
        <dbReference type="PROSITE" id="PS51779"/>
    </source>
</evidence>
<dbReference type="Pfam" id="PF08478">
    <property type="entry name" value="POTRA_1"/>
    <property type="match status" value="1"/>
</dbReference>
<dbReference type="PANTHER" id="PTHR37820">
    <property type="entry name" value="CELL DIVISION PROTEIN DIVIB"/>
    <property type="match status" value="1"/>
</dbReference>
<dbReference type="Proteomes" id="UP000515913">
    <property type="component" value="Chromosome"/>
</dbReference>
<keyword evidence="2" id="KW-1003">Cell membrane</keyword>
<evidence type="ECO:0000256" key="7">
    <source>
        <dbReference type="ARBA" id="ARBA00023306"/>
    </source>
</evidence>
<organism evidence="10 11">
    <name type="scientific">Fusobacterium hominis</name>
    <dbReference type="NCBI Taxonomy" id="2764326"/>
    <lineage>
        <taxon>Bacteria</taxon>
        <taxon>Fusobacteriati</taxon>
        <taxon>Fusobacteriota</taxon>
        <taxon>Fusobacteriia</taxon>
        <taxon>Fusobacteriales</taxon>
        <taxon>Fusobacteriaceae</taxon>
        <taxon>Fusobacterium</taxon>
    </lineage>
</organism>
<dbReference type="GO" id="GO:0005886">
    <property type="term" value="C:plasma membrane"/>
    <property type="evidence" value="ECO:0007669"/>
    <property type="project" value="TreeGrafter"/>
</dbReference>
<reference evidence="10 11" key="1">
    <citation type="submission" date="2020-08" db="EMBL/GenBank/DDBJ databases">
        <authorList>
            <person name="Liu C."/>
            <person name="Sun Q."/>
        </authorList>
    </citation>
    <scope>NUCLEOTIDE SEQUENCE [LARGE SCALE GENOMIC DNA]</scope>
    <source>
        <strain evidence="10 11">NSJ-57</strain>
    </source>
</reference>
<comment type="subcellular location">
    <subcellularLocation>
        <location evidence="1">Membrane</location>
    </subcellularLocation>
</comment>
<evidence type="ECO:0000256" key="8">
    <source>
        <dbReference type="SAM" id="Phobius"/>
    </source>
</evidence>
<dbReference type="Pfam" id="PF03799">
    <property type="entry name" value="FtsQ_DivIB_C"/>
    <property type="match status" value="1"/>
</dbReference>
<keyword evidence="4 8" id="KW-0812">Transmembrane</keyword>
<dbReference type="InterPro" id="IPR005548">
    <property type="entry name" value="Cell_div_FtsQ/DivIB_C"/>
</dbReference>
<evidence type="ECO:0000256" key="5">
    <source>
        <dbReference type="ARBA" id="ARBA00022989"/>
    </source>
</evidence>
<keyword evidence="3" id="KW-0132">Cell division</keyword>
<dbReference type="GO" id="GO:0051301">
    <property type="term" value="P:cell division"/>
    <property type="evidence" value="ECO:0007669"/>
    <property type="project" value="UniProtKB-KW"/>
</dbReference>
<name>A0A7G9GVT5_9FUSO</name>
<feature type="transmembrane region" description="Helical" evidence="8">
    <location>
        <begin position="7"/>
        <end position="25"/>
    </location>
</feature>
<dbReference type="EMBL" id="CP060637">
    <property type="protein sequence ID" value="QNM14917.1"/>
    <property type="molecule type" value="Genomic_DNA"/>
</dbReference>
<protein>
    <submittedName>
        <fullName evidence="10">FtsQ-type POTRA domain-containing protein</fullName>
    </submittedName>
</protein>
<keyword evidence="5 8" id="KW-1133">Transmembrane helix</keyword>
<keyword evidence="6 8" id="KW-0472">Membrane</keyword>
<evidence type="ECO:0000256" key="6">
    <source>
        <dbReference type="ARBA" id="ARBA00023136"/>
    </source>
</evidence>
<evidence type="ECO:0000313" key="10">
    <source>
        <dbReference type="EMBL" id="QNM14917.1"/>
    </source>
</evidence>
<evidence type="ECO:0000313" key="11">
    <source>
        <dbReference type="Proteomes" id="UP000515913"/>
    </source>
</evidence>